<keyword evidence="7" id="KW-1185">Reference proteome</keyword>
<name>A0A2P6P2Y1_ROSCH</name>
<dbReference type="PANTHER" id="PTHR31920">
    <property type="entry name" value="B3 DOMAIN-CONTAINING"/>
    <property type="match status" value="1"/>
</dbReference>
<evidence type="ECO:0000256" key="3">
    <source>
        <dbReference type="ARBA" id="ARBA00023125"/>
    </source>
</evidence>
<dbReference type="CDD" id="cd10017">
    <property type="entry name" value="B3_DNA"/>
    <property type="match status" value="1"/>
</dbReference>
<dbReference type="STRING" id="74649.A0A2P6P2Y1"/>
<organism evidence="6 7">
    <name type="scientific">Rosa chinensis</name>
    <name type="common">China rose</name>
    <dbReference type="NCBI Taxonomy" id="74649"/>
    <lineage>
        <taxon>Eukaryota</taxon>
        <taxon>Viridiplantae</taxon>
        <taxon>Streptophyta</taxon>
        <taxon>Embryophyta</taxon>
        <taxon>Tracheophyta</taxon>
        <taxon>Spermatophyta</taxon>
        <taxon>Magnoliopsida</taxon>
        <taxon>eudicotyledons</taxon>
        <taxon>Gunneridae</taxon>
        <taxon>Pentapetalae</taxon>
        <taxon>rosids</taxon>
        <taxon>fabids</taxon>
        <taxon>Rosales</taxon>
        <taxon>Rosaceae</taxon>
        <taxon>Rosoideae</taxon>
        <taxon>Rosoideae incertae sedis</taxon>
        <taxon>Rosa</taxon>
    </lineage>
</organism>
<dbReference type="InterPro" id="IPR015300">
    <property type="entry name" value="DNA-bd_pseudobarrel_sf"/>
</dbReference>
<dbReference type="GO" id="GO:0005634">
    <property type="term" value="C:nucleus"/>
    <property type="evidence" value="ECO:0007669"/>
    <property type="project" value="UniProtKB-SubCell"/>
</dbReference>
<evidence type="ECO:0000256" key="2">
    <source>
        <dbReference type="ARBA" id="ARBA00023015"/>
    </source>
</evidence>
<keyword evidence="3 6" id="KW-0238">DNA-binding</keyword>
<dbReference type="Gene3D" id="2.40.330.10">
    <property type="entry name" value="DNA-binding pseudobarrel domain"/>
    <property type="match status" value="1"/>
</dbReference>
<evidence type="ECO:0000256" key="1">
    <source>
        <dbReference type="ARBA" id="ARBA00004123"/>
    </source>
</evidence>
<comment type="caution">
    <text evidence="6">The sequence shown here is derived from an EMBL/GenBank/DDBJ whole genome shotgun (WGS) entry which is preliminary data.</text>
</comment>
<evidence type="ECO:0000313" key="6">
    <source>
        <dbReference type="EMBL" id="PRQ16279.1"/>
    </source>
</evidence>
<dbReference type="EMBL" id="PDCK01000045">
    <property type="protein sequence ID" value="PRQ16279.1"/>
    <property type="molecule type" value="Genomic_DNA"/>
</dbReference>
<comment type="subcellular location">
    <subcellularLocation>
        <location evidence="1">Nucleus</location>
    </subcellularLocation>
</comment>
<evidence type="ECO:0000313" key="7">
    <source>
        <dbReference type="Proteomes" id="UP000238479"/>
    </source>
</evidence>
<keyword evidence="2" id="KW-0805">Transcription regulation</keyword>
<proteinExistence type="predicted"/>
<dbReference type="InterPro" id="IPR050655">
    <property type="entry name" value="Plant_B3_domain"/>
</dbReference>
<keyword evidence="5" id="KW-0539">Nucleus</keyword>
<gene>
    <name evidence="6" type="ORF">RchiOBHm_Chr7g0182481</name>
</gene>
<dbReference type="SUPFAM" id="SSF101936">
    <property type="entry name" value="DNA-binding pseudobarrel domain"/>
    <property type="match status" value="1"/>
</dbReference>
<reference evidence="6 7" key="1">
    <citation type="journal article" date="2018" name="Nat. Genet.">
        <title>The Rosa genome provides new insights in the design of modern roses.</title>
        <authorList>
            <person name="Bendahmane M."/>
        </authorList>
    </citation>
    <scope>NUCLEOTIDE SEQUENCE [LARGE SCALE GENOMIC DNA]</scope>
    <source>
        <strain evidence="7">cv. Old Blush</strain>
    </source>
</reference>
<dbReference type="PANTHER" id="PTHR31920:SF37">
    <property type="entry name" value="B3 DOMAIN-CONTAINING TRANSCRIPTION FACTOR VRN1"/>
    <property type="match status" value="1"/>
</dbReference>
<dbReference type="AlphaFoldDB" id="A0A2P6P2Y1"/>
<keyword evidence="4" id="KW-0804">Transcription</keyword>
<evidence type="ECO:0000256" key="5">
    <source>
        <dbReference type="ARBA" id="ARBA00023242"/>
    </source>
</evidence>
<dbReference type="InterPro" id="IPR003340">
    <property type="entry name" value="B3_DNA-bd"/>
</dbReference>
<accession>A0A2P6P2Y1</accession>
<sequence length="99" mass="11501">MASSIARRALIPEDSPSFCIKIVTDNDLRDGKELPEMAVNIYRNCMEDSIFLKVPNYETLWPIEVKKSAHGGRMWLHKGWQEFANFYSLEQGYLVFVML</sequence>
<protein>
    <submittedName>
        <fullName evidence="6">Putative DNA-binding pseudobarrel domain-containing protein</fullName>
    </submittedName>
</protein>
<dbReference type="Gramene" id="PRQ16279">
    <property type="protein sequence ID" value="PRQ16279"/>
    <property type="gene ID" value="RchiOBHm_Chr7g0182481"/>
</dbReference>
<dbReference type="GO" id="GO:0003677">
    <property type="term" value="F:DNA binding"/>
    <property type="evidence" value="ECO:0007669"/>
    <property type="project" value="UniProtKB-KW"/>
</dbReference>
<evidence type="ECO:0000256" key="4">
    <source>
        <dbReference type="ARBA" id="ARBA00023163"/>
    </source>
</evidence>
<dbReference type="Proteomes" id="UP000238479">
    <property type="component" value="Chromosome 7"/>
</dbReference>